<reference evidence="2" key="1">
    <citation type="submission" date="2020-03" db="EMBL/GenBank/DDBJ databases">
        <title>Draft sequencing of Calidifontibacter sp. DB0510.</title>
        <authorList>
            <person name="Kim D.-U."/>
        </authorList>
    </citation>
    <scope>NUCLEOTIDE SEQUENCE</scope>
    <source>
        <strain evidence="2">DB0510</strain>
    </source>
</reference>
<feature type="transmembrane region" description="Helical" evidence="1">
    <location>
        <begin position="31"/>
        <end position="51"/>
    </location>
</feature>
<dbReference type="InterPro" id="IPR009272">
    <property type="entry name" value="DUF929"/>
</dbReference>
<dbReference type="SUPFAM" id="SSF52833">
    <property type="entry name" value="Thioredoxin-like"/>
    <property type="match status" value="1"/>
</dbReference>
<evidence type="ECO:0000313" key="2">
    <source>
        <dbReference type="EMBL" id="NHN57094.1"/>
    </source>
</evidence>
<evidence type="ECO:0000256" key="1">
    <source>
        <dbReference type="SAM" id="Phobius"/>
    </source>
</evidence>
<evidence type="ECO:0000313" key="3">
    <source>
        <dbReference type="Proteomes" id="UP000744769"/>
    </source>
</evidence>
<dbReference type="EMBL" id="JAAOIV010000012">
    <property type="protein sequence ID" value="NHN57094.1"/>
    <property type="molecule type" value="Genomic_DNA"/>
</dbReference>
<dbReference type="Proteomes" id="UP000744769">
    <property type="component" value="Unassembled WGS sequence"/>
</dbReference>
<dbReference type="RefSeq" id="WP_166198018.1">
    <property type="nucleotide sequence ID" value="NZ_JAAOIV010000012.1"/>
</dbReference>
<sequence length="288" mass="30134">MSETTGRASGREKLQALKAAQARQQRQRKMLGLIAALVAVVIATVGIMWGVSSHQKSESDRKAQEAAKATGFITSVTSVPTASFDQVGVGAANAFPKPMSGSQPMTQDGKPRVLYIGAEFCPYCAMERWALVAALSRFGTFTGLKPAVSSPDEGPLSNIQTMSFLDAKYTSKYLVFTSYETQDRLGKPLQQPAAADAALMQRFGNGGIPWVDWGGVATSGVGYDGNMLVGKTNTQIAKALSDPKSDIAQGVLGEANVVSAQLCVLTKGAPANVCSSPGVKAAAAKLPQ</sequence>
<comment type="caution">
    <text evidence="2">The sequence shown here is derived from an EMBL/GenBank/DDBJ whole genome shotgun (WGS) entry which is preliminary data.</text>
</comment>
<organism evidence="2 3">
    <name type="scientific">Metallococcus carri</name>
    <dbReference type="NCBI Taxonomy" id="1656884"/>
    <lineage>
        <taxon>Bacteria</taxon>
        <taxon>Bacillati</taxon>
        <taxon>Actinomycetota</taxon>
        <taxon>Actinomycetes</taxon>
        <taxon>Micrococcales</taxon>
        <taxon>Dermacoccaceae</taxon>
        <taxon>Metallococcus</taxon>
    </lineage>
</organism>
<keyword evidence="1" id="KW-0472">Membrane</keyword>
<keyword evidence="3" id="KW-1185">Reference proteome</keyword>
<dbReference type="AlphaFoldDB" id="A0A967EBL9"/>
<keyword evidence="1" id="KW-1133">Transmembrane helix</keyword>
<proteinExistence type="predicted"/>
<gene>
    <name evidence="2" type="ORF">G9U51_15090</name>
</gene>
<dbReference type="Pfam" id="PF06053">
    <property type="entry name" value="DUF929"/>
    <property type="match status" value="1"/>
</dbReference>
<dbReference type="InterPro" id="IPR036249">
    <property type="entry name" value="Thioredoxin-like_sf"/>
</dbReference>
<protein>
    <submittedName>
        <fullName evidence="2">DUF929 family protein</fullName>
    </submittedName>
</protein>
<name>A0A967EBL9_9MICO</name>
<accession>A0A967EBL9</accession>
<keyword evidence="1" id="KW-0812">Transmembrane</keyword>